<feature type="non-terminal residue" evidence="1">
    <location>
        <position position="136"/>
    </location>
</feature>
<accession>A0AAD4ZZF0</accession>
<reference evidence="1" key="1">
    <citation type="submission" date="2018-07" db="EMBL/GenBank/DDBJ databases">
        <title>Comparative genomics of catfishes provides insights into carnivory and benthic adaptation.</title>
        <authorList>
            <person name="Zhang Y."/>
            <person name="Wang D."/>
            <person name="Peng Z."/>
            <person name="Zheng S."/>
            <person name="Shao F."/>
            <person name="Tao W."/>
        </authorList>
    </citation>
    <scope>NUCLEOTIDE SEQUENCE</scope>
    <source>
        <strain evidence="1">Chongqing</strain>
    </source>
</reference>
<name>A0AAD4ZZF0_SILAS</name>
<dbReference type="Proteomes" id="UP001205998">
    <property type="component" value="Unassembled WGS sequence"/>
</dbReference>
<proteinExistence type="predicted"/>
<dbReference type="AlphaFoldDB" id="A0AAD4ZZF0"/>
<dbReference type="EMBL" id="MU593965">
    <property type="protein sequence ID" value="KAI5607007.1"/>
    <property type="molecule type" value="Genomic_DNA"/>
</dbReference>
<keyword evidence="2" id="KW-1185">Reference proteome</keyword>
<sequence>IQNAATLESLQDIIFKNSTLLQTAGCFRHVSNIKEKHTILEEYVRWYVIDRNHTVIKRFKDGLATLNFLTALQNHQSVLAPFLSHTKKKLTATDLENLFKAELSPEGSNQRQKESKTLCFWSDYLLDCEGLLFVFM</sequence>
<organism evidence="1 2">
    <name type="scientific">Silurus asotus</name>
    <name type="common">Amur catfish</name>
    <name type="synonym">Parasilurus asotus</name>
    <dbReference type="NCBI Taxonomy" id="30991"/>
    <lineage>
        <taxon>Eukaryota</taxon>
        <taxon>Metazoa</taxon>
        <taxon>Chordata</taxon>
        <taxon>Craniata</taxon>
        <taxon>Vertebrata</taxon>
        <taxon>Euteleostomi</taxon>
        <taxon>Actinopterygii</taxon>
        <taxon>Neopterygii</taxon>
        <taxon>Teleostei</taxon>
        <taxon>Ostariophysi</taxon>
        <taxon>Siluriformes</taxon>
        <taxon>Siluridae</taxon>
        <taxon>Silurus</taxon>
    </lineage>
</organism>
<comment type="caution">
    <text evidence="1">The sequence shown here is derived from an EMBL/GenBank/DDBJ whole genome shotgun (WGS) entry which is preliminary data.</text>
</comment>
<evidence type="ECO:0000313" key="2">
    <source>
        <dbReference type="Proteomes" id="UP001205998"/>
    </source>
</evidence>
<gene>
    <name evidence="1" type="ORF">C0J50_12458</name>
</gene>
<evidence type="ECO:0000313" key="1">
    <source>
        <dbReference type="EMBL" id="KAI5607007.1"/>
    </source>
</evidence>
<protein>
    <submittedName>
        <fullName evidence="1">G2/M phase-specific E3 ubiquitin-protein ligase-like isoform X1</fullName>
    </submittedName>
</protein>